<sequence length="257" mass="28892">MIRFRFGLRPVDEVRPWGDESPRLSWFILTDGWYCVDAGGHELLRYARPMGSDPFDVHVDYHVVRLWEDVLDVLPAALEPVPSDLRGFVAAEAPGRWPTADVPADARDAVEAAVSWHDAHTLDMGHLADPPELRFWRTADRDGDDTVTLSWQHPPDSDVEFDASATGRVTVSSDAFIAAVTEFDRALLSEMDRRVTELESCGPPPGVSLDLIRLRAEQRDRAAWLRRAYERPSGTRWDDVRTGAQVLMAVMGGERFV</sequence>
<name>A0ABV3DTB1_9ACTN</name>
<reference evidence="1 2" key="1">
    <citation type="submission" date="2024-06" db="EMBL/GenBank/DDBJ databases">
        <title>The Natural Products Discovery Center: Release of the First 8490 Sequenced Strains for Exploring Actinobacteria Biosynthetic Diversity.</title>
        <authorList>
            <person name="Kalkreuter E."/>
            <person name="Kautsar S.A."/>
            <person name="Yang D."/>
            <person name="Bader C.D."/>
            <person name="Teijaro C.N."/>
            <person name="Fluegel L."/>
            <person name="Davis C.M."/>
            <person name="Simpson J.R."/>
            <person name="Lauterbach L."/>
            <person name="Steele A.D."/>
            <person name="Gui C."/>
            <person name="Meng S."/>
            <person name="Li G."/>
            <person name="Viehrig K."/>
            <person name="Ye F."/>
            <person name="Su P."/>
            <person name="Kiefer A.F."/>
            <person name="Nichols A."/>
            <person name="Cepeda A.J."/>
            <person name="Yan W."/>
            <person name="Fan B."/>
            <person name="Jiang Y."/>
            <person name="Adhikari A."/>
            <person name="Zheng C.-J."/>
            <person name="Schuster L."/>
            <person name="Cowan T.M."/>
            <person name="Smanski M.J."/>
            <person name="Chevrette M.G."/>
            <person name="De Carvalho L.P.S."/>
            <person name="Shen B."/>
        </authorList>
    </citation>
    <scope>NUCLEOTIDE SEQUENCE [LARGE SCALE GENOMIC DNA]</scope>
    <source>
        <strain evidence="1 2">NPDC048946</strain>
    </source>
</reference>
<keyword evidence="2" id="KW-1185">Reference proteome</keyword>
<dbReference type="EMBL" id="JBEZFP010000125">
    <property type="protein sequence ID" value="MEU8138472.1"/>
    <property type="molecule type" value="Genomic_DNA"/>
</dbReference>
<organism evidence="1 2">
    <name type="scientific">Streptodolium elevatio</name>
    <dbReference type="NCBI Taxonomy" id="3157996"/>
    <lineage>
        <taxon>Bacteria</taxon>
        <taxon>Bacillati</taxon>
        <taxon>Actinomycetota</taxon>
        <taxon>Actinomycetes</taxon>
        <taxon>Kitasatosporales</taxon>
        <taxon>Streptomycetaceae</taxon>
        <taxon>Streptodolium</taxon>
    </lineage>
</organism>
<gene>
    <name evidence="1" type="ORF">AB0C36_33860</name>
</gene>
<evidence type="ECO:0000313" key="1">
    <source>
        <dbReference type="EMBL" id="MEU8138472.1"/>
    </source>
</evidence>
<dbReference type="InterPro" id="IPR046026">
    <property type="entry name" value="DUF5984"/>
</dbReference>
<accession>A0ABV3DTB1</accession>
<comment type="caution">
    <text evidence="1">The sequence shown here is derived from an EMBL/GenBank/DDBJ whole genome shotgun (WGS) entry which is preliminary data.</text>
</comment>
<dbReference type="RefSeq" id="WP_358361902.1">
    <property type="nucleotide sequence ID" value="NZ_JBEZFP010000125.1"/>
</dbReference>
<dbReference type="Pfam" id="PF19446">
    <property type="entry name" value="DUF5984"/>
    <property type="match status" value="1"/>
</dbReference>
<proteinExistence type="predicted"/>
<protein>
    <submittedName>
        <fullName evidence="1">DUF5984 family protein</fullName>
    </submittedName>
</protein>
<dbReference type="Proteomes" id="UP001551482">
    <property type="component" value="Unassembled WGS sequence"/>
</dbReference>
<evidence type="ECO:0000313" key="2">
    <source>
        <dbReference type="Proteomes" id="UP001551482"/>
    </source>
</evidence>